<accession>A0AAJ0EFW1</accession>
<sequence>MMCCGQQDEDDATYDRKTTRTHMPSSSPHCSPSISISHPQTQHTSSADPRIKCTSSCLMARKLGVGPRDRPRGSSQIRLASQLGSTEAPRVPASFPEPIPKLIDVHVRARLRHIFHAILSAGFSLTLSPILSIPQRFLSFVCVTLSTHSPYLYSLFISPALTHPPLENIAPLDML</sequence>
<dbReference type="AlphaFoldDB" id="A0AAJ0EFW1"/>
<dbReference type="GeneID" id="85475059"/>
<dbReference type="EMBL" id="JAHMHQ010000008">
    <property type="protein sequence ID" value="KAK1637448.1"/>
    <property type="molecule type" value="Genomic_DNA"/>
</dbReference>
<feature type="compositionally biased region" description="Polar residues" evidence="1">
    <location>
        <begin position="40"/>
        <end position="49"/>
    </location>
</feature>
<gene>
    <name evidence="2" type="ORF">BDP81DRAFT_425251</name>
</gene>
<dbReference type="Proteomes" id="UP001243989">
    <property type="component" value="Unassembled WGS sequence"/>
</dbReference>
<dbReference type="RefSeq" id="XP_060446055.1">
    <property type="nucleotide sequence ID" value="XM_060590197.1"/>
</dbReference>
<protein>
    <submittedName>
        <fullName evidence="2">Uncharacterized protein</fullName>
    </submittedName>
</protein>
<evidence type="ECO:0000313" key="3">
    <source>
        <dbReference type="Proteomes" id="UP001243989"/>
    </source>
</evidence>
<name>A0AAJ0EFW1_9PEZI</name>
<feature type="region of interest" description="Disordered" evidence="1">
    <location>
        <begin position="1"/>
        <end position="49"/>
    </location>
</feature>
<keyword evidence="3" id="KW-1185">Reference proteome</keyword>
<evidence type="ECO:0000256" key="1">
    <source>
        <dbReference type="SAM" id="MobiDB-lite"/>
    </source>
</evidence>
<comment type="caution">
    <text evidence="2">The sequence shown here is derived from an EMBL/GenBank/DDBJ whole genome shotgun (WGS) entry which is preliminary data.</text>
</comment>
<proteinExistence type="predicted"/>
<reference evidence="2" key="1">
    <citation type="submission" date="2021-06" db="EMBL/GenBank/DDBJ databases">
        <title>Comparative genomics, transcriptomics and evolutionary studies reveal genomic signatures of adaptation to plant cell wall in hemibiotrophic fungi.</title>
        <authorList>
            <consortium name="DOE Joint Genome Institute"/>
            <person name="Baroncelli R."/>
            <person name="Diaz J.F."/>
            <person name="Benocci T."/>
            <person name="Peng M."/>
            <person name="Battaglia E."/>
            <person name="Haridas S."/>
            <person name="Andreopoulos W."/>
            <person name="Labutti K."/>
            <person name="Pangilinan J."/>
            <person name="Floch G.L."/>
            <person name="Makela M.R."/>
            <person name="Henrissat B."/>
            <person name="Grigoriev I.V."/>
            <person name="Crouch J.A."/>
            <person name="De Vries R.P."/>
            <person name="Sukno S.A."/>
            <person name="Thon M.R."/>
        </authorList>
    </citation>
    <scope>NUCLEOTIDE SEQUENCE</scope>
    <source>
        <strain evidence="2">CBS 102054</strain>
    </source>
</reference>
<feature type="compositionally biased region" description="Low complexity" evidence="1">
    <location>
        <begin position="24"/>
        <end position="39"/>
    </location>
</feature>
<evidence type="ECO:0000313" key="2">
    <source>
        <dbReference type="EMBL" id="KAK1637448.1"/>
    </source>
</evidence>
<organism evidence="2 3">
    <name type="scientific">Colletotrichum phormii</name>
    <dbReference type="NCBI Taxonomy" id="359342"/>
    <lineage>
        <taxon>Eukaryota</taxon>
        <taxon>Fungi</taxon>
        <taxon>Dikarya</taxon>
        <taxon>Ascomycota</taxon>
        <taxon>Pezizomycotina</taxon>
        <taxon>Sordariomycetes</taxon>
        <taxon>Hypocreomycetidae</taxon>
        <taxon>Glomerellales</taxon>
        <taxon>Glomerellaceae</taxon>
        <taxon>Colletotrichum</taxon>
        <taxon>Colletotrichum acutatum species complex</taxon>
    </lineage>
</organism>